<name>A0A0D2JEB4_9BACT</name>
<dbReference type="Pfam" id="PF03480">
    <property type="entry name" value="DctP"/>
    <property type="match status" value="1"/>
</dbReference>
<proteinExistence type="predicted"/>
<keyword evidence="4" id="KW-1185">Reference proteome</keyword>
<dbReference type="PANTHER" id="PTHR33376:SF18">
    <property type="entry name" value="2,3-DIKETO-L-GULONATE-BINDING PERIPLASMIC PROTEIN YIAO"/>
    <property type="match status" value="1"/>
</dbReference>
<dbReference type="InParanoid" id="A0A0D2JEB4"/>
<dbReference type="Proteomes" id="UP000032233">
    <property type="component" value="Unassembled WGS sequence"/>
</dbReference>
<dbReference type="PIRSF" id="PIRSF006470">
    <property type="entry name" value="DctB"/>
    <property type="match status" value="1"/>
</dbReference>
<dbReference type="OrthoDB" id="8690069at2"/>
<dbReference type="GO" id="GO:0055085">
    <property type="term" value="P:transmembrane transport"/>
    <property type="evidence" value="ECO:0007669"/>
    <property type="project" value="InterPro"/>
</dbReference>
<evidence type="ECO:0000256" key="1">
    <source>
        <dbReference type="ARBA" id="ARBA00022729"/>
    </source>
</evidence>
<dbReference type="GO" id="GO:0030288">
    <property type="term" value="C:outer membrane-bounded periplasmic space"/>
    <property type="evidence" value="ECO:0007669"/>
    <property type="project" value="InterPro"/>
</dbReference>
<dbReference type="InterPro" id="IPR004682">
    <property type="entry name" value="TRAP_DctP"/>
</dbReference>
<sequence>MKKLVVVCLTLVAVLAMTAGPAISGDDPVRVKFAHLGKADPFKAAAHAGVLAFGHVWNKSTAGKYKIEVYPRGTLGKETDLLQAVKANAVQMIVASMVSLHRIFPPSQVMMAPYIFKNDAIAWEVFDGPYGQKLLDAMTEKTGLKALAIQDLGFLAITNNKRPLVTSEDFKGIKFRAMGPLQAAMFKSLGGSAVPIPWPEVYTSLQTGVVGGQTNAAFVVDAFKLYEVQKYLSLANSQMGYQIWLCNKSWYDSLPEQDKVAFRDAVKAGRLTARNMSLLLESQAAQSLAKKGMTVTSLNGEQVSKLQKLAGPACLEWLKTQMDPKWVDELVQAVDAAEKKLGYK</sequence>
<organism evidence="3 4">
    <name type="scientific">Dethiosulfatarculus sandiegensis</name>
    <dbReference type="NCBI Taxonomy" id="1429043"/>
    <lineage>
        <taxon>Bacteria</taxon>
        <taxon>Pseudomonadati</taxon>
        <taxon>Thermodesulfobacteriota</taxon>
        <taxon>Desulfarculia</taxon>
        <taxon>Desulfarculales</taxon>
        <taxon>Desulfarculaceae</taxon>
        <taxon>Dethiosulfatarculus</taxon>
    </lineage>
</organism>
<dbReference type="STRING" id="1429043.X474_12615"/>
<protein>
    <recommendedName>
        <fullName evidence="5">C4-dicarboxylate ABC transporter</fullName>
    </recommendedName>
</protein>
<dbReference type="AlphaFoldDB" id="A0A0D2JEB4"/>
<dbReference type="PANTHER" id="PTHR33376">
    <property type="match status" value="1"/>
</dbReference>
<dbReference type="RefSeq" id="WP_044348893.1">
    <property type="nucleotide sequence ID" value="NZ_AZAC01000014.1"/>
</dbReference>
<evidence type="ECO:0000313" key="4">
    <source>
        <dbReference type="Proteomes" id="UP000032233"/>
    </source>
</evidence>
<dbReference type="NCBIfam" id="NF037995">
    <property type="entry name" value="TRAP_S1"/>
    <property type="match status" value="1"/>
</dbReference>
<dbReference type="InterPro" id="IPR018389">
    <property type="entry name" value="DctP_fam"/>
</dbReference>
<comment type="caution">
    <text evidence="3">The sequence shown here is derived from an EMBL/GenBank/DDBJ whole genome shotgun (WGS) entry which is preliminary data.</text>
</comment>
<dbReference type="Gene3D" id="3.40.190.170">
    <property type="entry name" value="Bacterial extracellular solute-binding protein, family 7"/>
    <property type="match status" value="1"/>
</dbReference>
<feature type="chain" id="PRO_5002256000" description="C4-dicarboxylate ABC transporter" evidence="2">
    <location>
        <begin position="25"/>
        <end position="344"/>
    </location>
</feature>
<reference evidence="3 4" key="1">
    <citation type="submission" date="2013-11" db="EMBL/GenBank/DDBJ databases">
        <title>Metagenomic analysis of a methanogenic consortium involved in long chain n-alkane degradation.</title>
        <authorList>
            <person name="Davidova I.A."/>
            <person name="Callaghan A.V."/>
            <person name="Wawrik B."/>
            <person name="Pruitt S."/>
            <person name="Marks C."/>
            <person name="Duncan K.E."/>
            <person name="Suflita J.M."/>
        </authorList>
    </citation>
    <scope>NUCLEOTIDE SEQUENCE [LARGE SCALE GENOMIC DNA]</scope>
    <source>
        <strain evidence="3 4">SPR</strain>
    </source>
</reference>
<gene>
    <name evidence="3" type="ORF">X474_12615</name>
</gene>
<dbReference type="EMBL" id="AZAC01000014">
    <property type="protein sequence ID" value="KIX13961.1"/>
    <property type="molecule type" value="Genomic_DNA"/>
</dbReference>
<accession>A0A0D2JEB4</accession>
<evidence type="ECO:0000313" key="3">
    <source>
        <dbReference type="EMBL" id="KIX13961.1"/>
    </source>
</evidence>
<evidence type="ECO:0000256" key="2">
    <source>
        <dbReference type="SAM" id="SignalP"/>
    </source>
</evidence>
<keyword evidence="1 2" id="KW-0732">Signal</keyword>
<feature type="signal peptide" evidence="2">
    <location>
        <begin position="1"/>
        <end position="24"/>
    </location>
</feature>
<dbReference type="InterPro" id="IPR038404">
    <property type="entry name" value="TRAP_DctP_sf"/>
</dbReference>
<evidence type="ECO:0008006" key="5">
    <source>
        <dbReference type="Google" id="ProtNLM"/>
    </source>
</evidence>
<dbReference type="GO" id="GO:0030246">
    <property type="term" value="F:carbohydrate binding"/>
    <property type="evidence" value="ECO:0007669"/>
    <property type="project" value="TreeGrafter"/>
</dbReference>